<keyword evidence="3" id="KW-1185">Reference proteome</keyword>
<proteinExistence type="predicted"/>
<comment type="caution">
    <text evidence="2">The sequence shown here is derived from an EMBL/GenBank/DDBJ whole genome shotgun (WGS) entry which is preliminary data.</text>
</comment>
<name>A0A495XKM9_9PSEU</name>
<accession>A0A495XKM9</accession>
<dbReference type="AlphaFoldDB" id="A0A495XKM9"/>
<sequence>MCGLGNQGKCARTGCPPGAQGVVVPLQRGVGNRAVGRLLAGAASVQRDVGFEYGTNADTYLAGAALTKAQRGQAGIPTGAFALAKGDVLVTGLDGEHANADPSSAALGTNLEMETDPFPENPQGRNDLHRALKSIERFCALLDRLTAAGTRHVRSLHLALAFGGNAPVPLRHIRNSTLGVDGTPRPPPPSGWTVWRRSASTDRSRKSPRPAAGG</sequence>
<protein>
    <submittedName>
        <fullName evidence="2">Uncharacterized protein</fullName>
    </submittedName>
</protein>
<gene>
    <name evidence="2" type="ORF">DFJ66_7800</name>
</gene>
<evidence type="ECO:0000313" key="3">
    <source>
        <dbReference type="Proteomes" id="UP000272729"/>
    </source>
</evidence>
<reference evidence="2 3" key="1">
    <citation type="submission" date="2018-10" db="EMBL/GenBank/DDBJ databases">
        <title>Sequencing the genomes of 1000 actinobacteria strains.</title>
        <authorList>
            <person name="Klenk H.-P."/>
        </authorList>
    </citation>
    <scope>NUCLEOTIDE SEQUENCE [LARGE SCALE GENOMIC DNA]</scope>
    <source>
        <strain evidence="2 3">DSM 43911</strain>
    </source>
</reference>
<dbReference type="Proteomes" id="UP000272729">
    <property type="component" value="Unassembled WGS sequence"/>
</dbReference>
<organism evidence="2 3">
    <name type="scientific">Saccharothrix variisporea</name>
    <dbReference type="NCBI Taxonomy" id="543527"/>
    <lineage>
        <taxon>Bacteria</taxon>
        <taxon>Bacillati</taxon>
        <taxon>Actinomycetota</taxon>
        <taxon>Actinomycetes</taxon>
        <taxon>Pseudonocardiales</taxon>
        <taxon>Pseudonocardiaceae</taxon>
        <taxon>Saccharothrix</taxon>
    </lineage>
</organism>
<evidence type="ECO:0000256" key="1">
    <source>
        <dbReference type="SAM" id="MobiDB-lite"/>
    </source>
</evidence>
<evidence type="ECO:0000313" key="2">
    <source>
        <dbReference type="EMBL" id="RKT74442.1"/>
    </source>
</evidence>
<dbReference type="EMBL" id="RBXR01000001">
    <property type="protein sequence ID" value="RKT74442.1"/>
    <property type="molecule type" value="Genomic_DNA"/>
</dbReference>
<feature type="region of interest" description="Disordered" evidence="1">
    <location>
        <begin position="177"/>
        <end position="214"/>
    </location>
</feature>